<dbReference type="RefSeq" id="WP_050122033.1">
    <property type="nucleotide sequence ID" value="NZ_CPYS01000009.1"/>
</dbReference>
<dbReference type="Gene3D" id="1.10.10.10">
    <property type="entry name" value="Winged helix-like DNA-binding domain superfamily/Winged helix DNA-binding domain"/>
    <property type="match status" value="1"/>
</dbReference>
<dbReference type="AlphaFoldDB" id="A0AAD2V429"/>
<proteinExistence type="predicted"/>
<dbReference type="Proteomes" id="UP001182355">
    <property type="component" value="Unassembled WGS sequence"/>
</dbReference>
<dbReference type="InterPro" id="IPR036388">
    <property type="entry name" value="WH-like_DNA-bd_sf"/>
</dbReference>
<organism evidence="2 3">
    <name type="scientific">Yersinia enterocolitica</name>
    <dbReference type="NCBI Taxonomy" id="630"/>
    <lineage>
        <taxon>Bacteria</taxon>
        <taxon>Pseudomonadati</taxon>
        <taxon>Pseudomonadota</taxon>
        <taxon>Gammaproteobacteria</taxon>
        <taxon>Enterobacterales</taxon>
        <taxon>Yersiniaceae</taxon>
        <taxon>Yersinia</taxon>
    </lineage>
</organism>
<dbReference type="SUPFAM" id="SSF46785">
    <property type="entry name" value="Winged helix' DNA-binding domain"/>
    <property type="match status" value="1"/>
</dbReference>
<dbReference type="InterPro" id="IPR018541">
    <property type="entry name" value="Ftsk_gamma"/>
</dbReference>
<name>A0AAD2V429_YEREN</name>
<reference evidence="2" key="1">
    <citation type="submission" date="2023-02" db="EMBL/GenBank/DDBJ databases">
        <authorList>
            <person name="Ashton P.M."/>
            <person name="Dallman T."/>
            <person name="Nair S."/>
            <person name="De Pinna E."/>
            <person name="Peters T."/>
            <person name="Grant K."/>
        </authorList>
    </citation>
    <scope>NUCLEOTIDE SEQUENCE</scope>
    <source>
        <strain evidence="2">01103883</strain>
    </source>
</reference>
<dbReference type="InterPro" id="IPR036390">
    <property type="entry name" value="WH_DNA-bd_sf"/>
</dbReference>
<gene>
    <name evidence="2" type="ORF">RSF11_004238</name>
</gene>
<evidence type="ECO:0000313" key="2">
    <source>
        <dbReference type="EMBL" id="ELI8104472.1"/>
    </source>
</evidence>
<evidence type="ECO:0000313" key="3">
    <source>
        <dbReference type="Proteomes" id="UP001182355"/>
    </source>
</evidence>
<accession>A0AAD2V429</accession>
<dbReference type="EMBL" id="ABNAVX010000042">
    <property type="protein sequence ID" value="ELI8104472.1"/>
    <property type="molecule type" value="Genomic_DNA"/>
</dbReference>
<sequence length="297" mass="34052">MEEDPLLNSAIELVVNSKRVSVSVIQRHFRIGYNRAAVIIEALERLNIVSPLGITGSREILCGSIDDAMHRKVNPPAVQSSEEVCEEKPKSVPDDIRLSAITTRRIVIWLNQIKEKTDESDPVYIVRSFSPFKFLAEKQKKDKDLALEPNGDIIVGYRFCATMQFRTPVNILKQHGRIDKKASWKIPKIAREEWQGIWIAETTNWRDIGIDIDEMPMGTMASELGQIPSDGGDFLRFMLFVKQIQSEEITHDQKKRWLKIGYQMIGQDGEPFCKFMDHYGNNIDEITSRLLYLSRNG</sequence>
<protein>
    <recommendedName>
        <fullName evidence="1">FtsK gamma domain-containing protein</fullName>
    </recommendedName>
</protein>
<evidence type="ECO:0000259" key="1">
    <source>
        <dbReference type="SMART" id="SM00843"/>
    </source>
</evidence>
<feature type="domain" description="FtsK gamma" evidence="1">
    <location>
        <begin position="2"/>
        <end position="65"/>
    </location>
</feature>
<dbReference type="SMART" id="SM00843">
    <property type="entry name" value="Ftsk_gamma"/>
    <property type="match status" value="1"/>
</dbReference>
<comment type="caution">
    <text evidence="2">The sequence shown here is derived from an EMBL/GenBank/DDBJ whole genome shotgun (WGS) entry which is preliminary data.</text>
</comment>
<dbReference type="Pfam" id="PF09397">
    <property type="entry name" value="FtsK_gamma"/>
    <property type="match status" value="1"/>
</dbReference>